<dbReference type="GeneID" id="92834288"/>
<evidence type="ECO:0008006" key="7">
    <source>
        <dbReference type="Google" id="ProtNLM"/>
    </source>
</evidence>
<sequence>MQKGFTLIELMIVVAIVGILAAIAMPAYQDYTVRTRVVEGLGLADQAKQAISIEAIISAADLQRVAQAWNAQAVGTGANSKYVNSIQVDEVTGEIEITFNPTQVGIAATENTLMLSPYIRATNGNALTLLAALTAGRSGSVDWACSSQTQQSAIMQGMPGATLGTIQPKYVPAACR</sequence>
<comment type="similarity">
    <text evidence="1 3">Belongs to the N-Me-Phe pilin family.</text>
</comment>
<keyword evidence="3" id="KW-0281">Fimbrium</keyword>
<name>A0ABP2U0J9_9GAMM</name>
<protein>
    <recommendedName>
        <fullName evidence="7">Type IV pilin structural subunit</fullName>
    </recommendedName>
</protein>
<evidence type="ECO:0000256" key="2">
    <source>
        <dbReference type="ARBA" id="ARBA00022481"/>
    </source>
</evidence>
<evidence type="ECO:0000313" key="6">
    <source>
        <dbReference type="Proteomes" id="UP000013190"/>
    </source>
</evidence>
<reference evidence="5 6" key="2">
    <citation type="journal article" date="2016" name="Int. J. Syst. Evol. Microbiol.">
        <title>Taxonomy of haemolytic and/or proteolytic strains of the genus Acinetobacter with the proposal of Acinetobacter courvalinii sp. nov. (genomic species 14 sensu Bouvet &amp; Jeanjean), Acinetobacter dispersus sp. nov. (genomic species 17), Acinetobacter modestus sp. nov., Acinetobacter proteolyticus sp. nov. and Acinetobacter vivianii sp. nov.</title>
        <authorList>
            <person name="Nemec A."/>
            <person name="Radolfova-Krizova L."/>
            <person name="Maixnerova M."/>
            <person name="Vrestiakova E."/>
            <person name="Jezek P."/>
            <person name="Sedo O."/>
        </authorList>
    </citation>
    <scope>NUCLEOTIDE SEQUENCE [LARGE SCALE GENOMIC DNA]</scope>
    <source>
        <strain evidence="5 6">NIPH 236</strain>
    </source>
</reference>
<dbReference type="Gene3D" id="3.30.700.10">
    <property type="entry name" value="Glycoprotein, Type 4 Pilin"/>
    <property type="match status" value="1"/>
</dbReference>
<dbReference type="RefSeq" id="WP_004660176.1">
    <property type="nucleotide sequence ID" value="NZ_BMDV01000003.1"/>
</dbReference>
<dbReference type="Pfam" id="PF07963">
    <property type="entry name" value="N_methyl"/>
    <property type="match status" value="1"/>
</dbReference>
<keyword evidence="2" id="KW-0488">Methylation</keyword>
<keyword evidence="4" id="KW-1133">Transmembrane helix</keyword>
<feature type="transmembrane region" description="Helical" evidence="4">
    <location>
        <begin position="7"/>
        <end position="28"/>
    </location>
</feature>
<evidence type="ECO:0000313" key="5">
    <source>
        <dbReference type="EMBL" id="ENU28030.1"/>
    </source>
</evidence>
<dbReference type="Pfam" id="PF00114">
    <property type="entry name" value="Pilin"/>
    <property type="match status" value="1"/>
</dbReference>
<proteinExistence type="inferred from homology"/>
<gene>
    <name evidence="5" type="ORF">F992_00867</name>
</gene>
<comment type="caution">
    <text evidence="5">The sequence shown here is derived from an EMBL/GenBank/DDBJ whole genome shotgun (WGS) entry which is preliminary data.</text>
</comment>
<dbReference type="Proteomes" id="UP000013190">
    <property type="component" value="Unassembled WGS sequence"/>
</dbReference>
<keyword evidence="6" id="KW-1185">Reference proteome</keyword>
<dbReference type="InterPro" id="IPR045584">
    <property type="entry name" value="Pilin-like"/>
</dbReference>
<accession>A0ABP2U0J9</accession>
<dbReference type="EMBL" id="APOJ01000016">
    <property type="protein sequence ID" value="ENU28030.1"/>
    <property type="molecule type" value="Genomic_DNA"/>
</dbReference>
<dbReference type="SUPFAM" id="SSF54523">
    <property type="entry name" value="Pili subunits"/>
    <property type="match status" value="1"/>
</dbReference>
<keyword evidence="4" id="KW-0812">Transmembrane</keyword>
<dbReference type="InterPro" id="IPR001082">
    <property type="entry name" value="Pilin"/>
</dbReference>
<dbReference type="PROSITE" id="PS00409">
    <property type="entry name" value="PROKAR_NTER_METHYL"/>
    <property type="match status" value="1"/>
</dbReference>
<reference evidence="6" key="1">
    <citation type="submission" date="2013-02" db="EMBL/GenBank/DDBJ databases">
        <title>The Genome Sequence of Acinetobacter sp. NIPH 236.</title>
        <authorList>
            <consortium name="The Broad Institute Genome Sequencing Platform"/>
            <consortium name="The Broad Institute Genome Sequencing Center for Infectious Disease"/>
            <person name="Cerqueira G."/>
            <person name="Feldgarden M."/>
            <person name="Courvalin P."/>
            <person name="Perichon B."/>
            <person name="Grillot-Courvalin C."/>
            <person name="Clermont D."/>
            <person name="Rocha E."/>
            <person name="Yoon E.-J."/>
            <person name="Nemec A."/>
            <person name="Walker B."/>
            <person name="Young S.K."/>
            <person name="Zeng Q."/>
            <person name="Gargeya S."/>
            <person name="Fitzgerald M."/>
            <person name="Haas B."/>
            <person name="Abouelleil A."/>
            <person name="Alvarado L."/>
            <person name="Arachchi H.M."/>
            <person name="Berlin A.M."/>
            <person name="Chapman S.B."/>
            <person name="Dewar J."/>
            <person name="Goldberg J."/>
            <person name="Griggs A."/>
            <person name="Gujja S."/>
            <person name="Hansen M."/>
            <person name="Howarth C."/>
            <person name="Imamovic A."/>
            <person name="Larimer J."/>
            <person name="McCowan C."/>
            <person name="Murphy C."/>
            <person name="Neiman D."/>
            <person name="Pearson M."/>
            <person name="Priest M."/>
            <person name="Roberts A."/>
            <person name="Saif S."/>
            <person name="Shea T."/>
            <person name="Sisk P."/>
            <person name="Sykes S."/>
            <person name="Wortman J."/>
            <person name="Nusbaum C."/>
            <person name="Birren B."/>
        </authorList>
    </citation>
    <scope>NUCLEOTIDE SEQUENCE [LARGE SCALE GENOMIC DNA]</scope>
    <source>
        <strain evidence="6">NIPH 236</strain>
    </source>
</reference>
<evidence type="ECO:0000256" key="4">
    <source>
        <dbReference type="SAM" id="Phobius"/>
    </source>
</evidence>
<evidence type="ECO:0000256" key="1">
    <source>
        <dbReference type="ARBA" id="ARBA00005233"/>
    </source>
</evidence>
<organism evidence="5 6">
    <name type="scientific">Acinetobacter modestus</name>
    <dbReference type="NCBI Taxonomy" id="1776740"/>
    <lineage>
        <taxon>Bacteria</taxon>
        <taxon>Pseudomonadati</taxon>
        <taxon>Pseudomonadota</taxon>
        <taxon>Gammaproteobacteria</taxon>
        <taxon>Moraxellales</taxon>
        <taxon>Moraxellaceae</taxon>
        <taxon>Acinetobacter</taxon>
    </lineage>
</organism>
<dbReference type="InterPro" id="IPR012902">
    <property type="entry name" value="N_methyl_site"/>
</dbReference>
<keyword evidence="4" id="KW-0472">Membrane</keyword>
<dbReference type="NCBIfam" id="TIGR02532">
    <property type="entry name" value="IV_pilin_GFxxxE"/>
    <property type="match status" value="1"/>
</dbReference>
<evidence type="ECO:0000256" key="3">
    <source>
        <dbReference type="RuleBase" id="RU000389"/>
    </source>
</evidence>